<keyword evidence="1" id="KW-0812">Transmembrane</keyword>
<feature type="transmembrane region" description="Helical" evidence="1">
    <location>
        <begin position="7"/>
        <end position="26"/>
    </location>
</feature>
<proteinExistence type="predicted"/>
<gene>
    <name evidence="2" type="ORF">J4H85_10865</name>
</gene>
<reference evidence="2" key="1">
    <citation type="submission" date="2021-03" db="EMBL/GenBank/DDBJ databases">
        <title>Leucobacter chromiisoli sp. nov., isolated from chromium-containing soil of chemical plant.</title>
        <authorList>
            <person name="Xu Z."/>
        </authorList>
    </citation>
    <scope>NUCLEOTIDE SEQUENCE</scope>
    <source>
        <strain evidence="2">K 70/01</strain>
    </source>
</reference>
<name>A0A939TNF8_9MICO</name>
<feature type="transmembrane region" description="Helical" evidence="1">
    <location>
        <begin position="92"/>
        <end position="112"/>
    </location>
</feature>
<sequence length="113" mass="11871">MSAEHSYLLAGILISAAITWAMRAVPFGMLAPLRDSELLAYLGARMPVGIMLILALYTVRDVNPVEVMHLGPTVLGIGITVALQLWRGSATLSIFSGTAVYVALSSAVAAWGA</sequence>
<dbReference type="RefSeq" id="WP_208239508.1">
    <property type="nucleotide sequence ID" value="NZ_BAAAQU010000002.1"/>
</dbReference>
<dbReference type="EMBL" id="JAGFBF010000005">
    <property type="protein sequence ID" value="MBO2990493.1"/>
    <property type="molecule type" value="Genomic_DNA"/>
</dbReference>
<keyword evidence="3" id="KW-1185">Reference proteome</keyword>
<feature type="transmembrane region" description="Helical" evidence="1">
    <location>
        <begin position="38"/>
        <end position="57"/>
    </location>
</feature>
<dbReference type="Pfam" id="PF05437">
    <property type="entry name" value="AzlD"/>
    <property type="match status" value="1"/>
</dbReference>
<comment type="caution">
    <text evidence="2">The sequence shown here is derived from an EMBL/GenBank/DDBJ whole genome shotgun (WGS) entry which is preliminary data.</text>
</comment>
<feature type="transmembrane region" description="Helical" evidence="1">
    <location>
        <begin position="69"/>
        <end position="86"/>
    </location>
</feature>
<accession>A0A939TNF8</accession>
<dbReference type="Proteomes" id="UP000668403">
    <property type="component" value="Unassembled WGS sequence"/>
</dbReference>
<protein>
    <submittedName>
        <fullName evidence="2">AzlD domain-containing protein</fullName>
    </submittedName>
</protein>
<organism evidence="2 3">
    <name type="scientific">Leucobacter tardus</name>
    <dbReference type="NCBI Taxonomy" id="501483"/>
    <lineage>
        <taxon>Bacteria</taxon>
        <taxon>Bacillati</taxon>
        <taxon>Actinomycetota</taxon>
        <taxon>Actinomycetes</taxon>
        <taxon>Micrococcales</taxon>
        <taxon>Microbacteriaceae</taxon>
        <taxon>Leucobacter</taxon>
    </lineage>
</organism>
<evidence type="ECO:0000313" key="3">
    <source>
        <dbReference type="Proteomes" id="UP000668403"/>
    </source>
</evidence>
<evidence type="ECO:0000313" key="2">
    <source>
        <dbReference type="EMBL" id="MBO2990493.1"/>
    </source>
</evidence>
<keyword evidence="1" id="KW-0472">Membrane</keyword>
<dbReference type="InterPro" id="IPR008407">
    <property type="entry name" value="Brnchd-chn_aa_trnsp_AzlD"/>
</dbReference>
<keyword evidence="1" id="KW-1133">Transmembrane helix</keyword>
<dbReference type="AlphaFoldDB" id="A0A939TNF8"/>
<evidence type="ECO:0000256" key="1">
    <source>
        <dbReference type="SAM" id="Phobius"/>
    </source>
</evidence>